<keyword evidence="10 13" id="KW-0067">ATP-binding</keyword>
<gene>
    <name evidence="16" type="ORF">SAMN02910265_00052</name>
</gene>
<dbReference type="PANTHER" id="PTHR17490">
    <property type="entry name" value="SUA5"/>
    <property type="match status" value="1"/>
</dbReference>
<feature type="binding site" evidence="14">
    <location>
        <position position="140"/>
    </location>
    <ligand>
        <name>ATP</name>
        <dbReference type="ChEBI" id="CHEBI:30616"/>
    </ligand>
</feature>
<organism evidence="16 17">
    <name type="scientific">Ruminococcus flavefaciens</name>
    <dbReference type="NCBI Taxonomy" id="1265"/>
    <lineage>
        <taxon>Bacteria</taxon>
        <taxon>Bacillati</taxon>
        <taxon>Bacillota</taxon>
        <taxon>Clostridia</taxon>
        <taxon>Eubacteriales</taxon>
        <taxon>Oscillospiraceae</taxon>
        <taxon>Ruminococcus</taxon>
    </lineage>
</organism>
<keyword evidence="9 13" id="KW-0547">Nucleotide-binding</keyword>
<dbReference type="EMBL" id="FNWV01000001">
    <property type="protein sequence ID" value="SEH36876.1"/>
    <property type="molecule type" value="Genomic_DNA"/>
</dbReference>
<feature type="binding site" evidence="14">
    <location>
        <position position="32"/>
    </location>
    <ligand>
        <name>L-threonine</name>
        <dbReference type="ChEBI" id="CHEBI:57926"/>
    </ligand>
</feature>
<protein>
    <recommendedName>
        <fullName evidence="4 13">Threonylcarbamoyl-AMP synthase</fullName>
        <shortName evidence="13">TC-AMP synthase</shortName>
        <ecNumber evidence="3 13">2.7.7.87</ecNumber>
    </recommendedName>
    <alternativeName>
        <fullName evidence="11 13">L-threonylcarbamoyladenylate synthase</fullName>
    </alternativeName>
</protein>
<evidence type="ECO:0000256" key="6">
    <source>
        <dbReference type="ARBA" id="ARBA00022679"/>
    </source>
</evidence>
<dbReference type="PANTHER" id="PTHR17490:SF16">
    <property type="entry name" value="THREONYLCARBAMOYL-AMP SYNTHASE"/>
    <property type="match status" value="1"/>
</dbReference>
<keyword evidence="5 13" id="KW-0963">Cytoplasm</keyword>
<feature type="binding site" evidence="14">
    <location>
        <position position="178"/>
    </location>
    <ligand>
        <name>L-threonine</name>
        <dbReference type="ChEBI" id="CHEBI:57926"/>
    </ligand>
</feature>
<evidence type="ECO:0000256" key="7">
    <source>
        <dbReference type="ARBA" id="ARBA00022694"/>
    </source>
</evidence>
<dbReference type="Gene3D" id="3.90.870.10">
    <property type="entry name" value="DHBP synthase"/>
    <property type="match status" value="1"/>
</dbReference>
<feature type="binding site" evidence="14">
    <location>
        <position position="235"/>
    </location>
    <ligand>
        <name>ATP</name>
        <dbReference type="ChEBI" id="CHEBI:30616"/>
    </ligand>
</feature>
<proteinExistence type="inferred from homology"/>
<feature type="binding site" evidence="14">
    <location>
        <position position="148"/>
    </location>
    <ligand>
        <name>ATP</name>
        <dbReference type="ChEBI" id="CHEBI:30616"/>
    </ligand>
</feature>
<evidence type="ECO:0000256" key="2">
    <source>
        <dbReference type="ARBA" id="ARBA00007663"/>
    </source>
</evidence>
<dbReference type="FunFam" id="3.90.870.10:FF:000009">
    <property type="entry name" value="Threonylcarbamoyl-AMP synthase, putative"/>
    <property type="match status" value="1"/>
</dbReference>
<keyword evidence="7 13" id="KW-0819">tRNA processing</keyword>
<dbReference type="PIRSF" id="PIRSF004930">
    <property type="entry name" value="Tln_factor_SUA5"/>
    <property type="match status" value="1"/>
</dbReference>
<dbReference type="GO" id="GO:0005737">
    <property type="term" value="C:cytoplasm"/>
    <property type="evidence" value="ECO:0007669"/>
    <property type="project" value="UniProtKB-SubCell"/>
</dbReference>
<feature type="binding site" evidence="14">
    <location>
        <position position="138"/>
    </location>
    <ligand>
        <name>L-threonine</name>
        <dbReference type="ChEBI" id="CHEBI:57926"/>
    </ligand>
</feature>
<dbReference type="SUPFAM" id="SSF55821">
    <property type="entry name" value="YrdC/RibB"/>
    <property type="match status" value="1"/>
</dbReference>
<feature type="domain" description="YrdC-like" evidence="15">
    <location>
        <begin position="10"/>
        <end position="197"/>
    </location>
</feature>
<evidence type="ECO:0000256" key="11">
    <source>
        <dbReference type="ARBA" id="ARBA00029774"/>
    </source>
</evidence>
<evidence type="ECO:0000256" key="3">
    <source>
        <dbReference type="ARBA" id="ARBA00012584"/>
    </source>
</evidence>
<dbReference type="GO" id="GO:0061710">
    <property type="term" value="F:L-threonylcarbamoyladenylate synthase"/>
    <property type="evidence" value="ECO:0007669"/>
    <property type="project" value="UniProtKB-EC"/>
</dbReference>
<dbReference type="InterPro" id="IPR050156">
    <property type="entry name" value="TC-AMP_synthase_SUA5"/>
</dbReference>
<evidence type="ECO:0000256" key="12">
    <source>
        <dbReference type="ARBA" id="ARBA00048366"/>
    </source>
</evidence>
<dbReference type="OrthoDB" id="9814580at2"/>
<evidence type="ECO:0000256" key="1">
    <source>
        <dbReference type="ARBA" id="ARBA00004496"/>
    </source>
</evidence>
<dbReference type="InterPro" id="IPR006070">
    <property type="entry name" value="Sua5-like_dom"/>
</dbReference>
<dbReference type="GO" id="GO:0005524">
    <property type="term" value="F:ATP binding"/>
    <property type="evidence" value="ECO:0007669"/>
    <property type="project" value="UniProtKB-UniRule"/>
</dbReference>
<evidence type="ECO:0000313" key="16">
    <source>
        <dbReference type="EMBL" id="SEH36876.1"/>
    </source>
</evidence>
<dbReference type="AlphaFoldDB" id="A0A1H6HN06"/>
<evidence type="ECO:0000256" key="5">
    <source>
        <dbReference type="ARBA" id="ARBA00022490"/>
    </source>
</evidence>
<keyword evidence="6 13" id="KW-0808">Transferase</keyword>
<dbReference type="InterPro" id="IPR038385">
    <property type="entry name" value="Sua5/YwlC_C"/>
</dbReference>
<evidence type="ECO:0000256" key="4">
    <source>
        <dbReference type="ARBA" id="ARBA00015492"/>
    </source>
</evidence>
<dbReference type="InterPro" id="IPR010923">
    <property type="entry name" value="T(6)A37_SUA5"/>
</dbReference>
<keyword evidence="8 13" id="KW-0548">Nucleotidyltransferase</keyword>
<evidence type="ECO:0000256" key="8">
    <source>
        <dbReference type="ARBA" id="ARBA00022695"/>
    </source>
</evidence>
<accession>A0A1H6HN06</accession>
<dbReference type="Proteomes" id="UP000183190">
    <property type="component" value="Unassembled WGS sequence"/>
</dbReference>
<dbReference type="Pfam" id="PF03481">
    <property type="entry name" value="Sua5_C"/>
    <property type="match status" value="1"/>
</dbReference>
<dbReference type="GO" id="GO:0000049">
    <property type="term" value="F:tRNA binding"/>
    <property type="evidence" value="ECO:0007669"/>
    <property type="project" value="TreeGrafter"/>
</dbReference>
<comment type="similarity">
    <text evidence="2 13">Belongs to the SUA5 family.</text>
</comment>
<dbReference type="InterPro" id="IPR017945">
    <property type="entry name" value="DHBP_synth_RibB-like_a/b_dom"/>
</dbReference>
<evidence type="ECO:0000313" key="17">
    <source>
        <dbReference type="Proteomes" id="UP000183190"/>
    </source>
</evidence>
<dbReference type="NCBIfam" id="TIGR00057">
    <property type="entry name" value="L-threonylcarbamoyladenylate synthase"/>
    <property type="match status" value="1"/>
</dbReference>
<evidence type="ECO:0000259" key="15">
    <source>
        <dbReference type="PROSITE" id="PS51163"/>
    </source>
</evidence>
<feature type="binding site" evidence="14">
    <location>
        <position position="114"/>
    </location>
    <ligand>
        <name>ATP</name>
        <dbReference type="ChEBI" id="CHEBI:30616"/>
    </ligand>
</feature>
<dbReference type="RefSeq" id="WP_074713918.1">
    <property type="nucleotide sequence ID" value="NZ_FNWV01000001.1"/>
</dbReference>
<dbReference type="Pfam" id="PF01300">
    <property type="entry name" value="Sua5_yciO_yrdC"/>
    <property type="match status" value="1"/>
</dbReference>
<dbReference type="GO" id="GO:0003725">
    <property type="term" value="F:double-stranded RNA binding"/>
    <property type="evidence" value="ECO:0007669"/>
    <property type="project" value="UniProtKB-UniRule"/>
</dbReference>
<evidence type="ECO:0000256" key="9">
    <source>
        <dbReference type="ARBA" id="ARBA00022741"/>
    </source>
</evidence>
<comment type="function">
    <text evidence="13">Required for the formation of a threonylcarbamoyl group on adenosine at position 37 (t(6)A37) in tRNAs that read codons beginning with adenine.</text>
</comment>
<feature type="binding site" evidence="14">
    <location>
        <position position="193"/>
    </location>
    <ligand>
        <name>ATP</name>
        <dbReference type="ChEBI" id="CHEBI:30616"/>
    </ligand>
</feature>
<reference evidence="16 17" key="1">
    <citation type="submission" date="2016-10" db="EMBL/GenBank/DDBJ databases">
        <authorList>
            <person name="de Groot N.N."/>
        </authorList>
    </citation>
    <scope>NUCLEOTIDE SEQUENCE [LARGE SCALE GENOMIC DNA]</scope>
    <source>
        <strain evidence="16 17">YAD2003</strain>
    </source>
</reference>
<sequence>MDTVLLSDNEADLIKAAEFIKDGNIVGIPTETVYGLGADASNEEAVRKVFEAKGRPADNPLIVHFADFSQALEYTSFIPELAYKLAEKFCPGPLTIVLPKNDRIPMITSGGLDTVGIRVPSHKVMHRIIEISGRPIAAPSANTSGYPSPTSAAHVMRDMSGKISAVVDGGSSEFGVESTVISIENENTARILRPGCITKEMLEQVCSEVIIDHAILHELEAGQKAASPGMKYKHYSPKADIIMVESDLEKFISYVGEHNGEGVYSLIFNSDSEVFPYRNMTYGKDSSEQAHLLFQRLRELDDAGAKKVYVRAPETSGVGLAVYNRLIRAAGFEVIRI</sequence>
<name>A0A1H6HN06_RUMFL</name>
<feature type="binding site" evidence="14">
    <location>
        <position position="55"/>
    </location>
    <ligand>
        <name>ATP</name>
        <dbReference type="ChEBI" id="CHEBI:30616"/>
    </ligand>
</feature>
<feature type="binding site" evidence="14">
    <location>
        <position position="59"/>
    </location>
    <ligand>
        <name>ATP</name>
        <dbReference type="ChEBI" id="CHEBI:30616"/>
    </ligand>
</feature>
<dbReference type="GO" id="GO:0006450">
    <property type="term" value="P:regulation of translational fidelity"/>
    <property type="evidence" value="ECO:0007669"/>
    <property type="project" value="TreeGrafter"/>
</dbReference>
<feature type="binding site" evidence="14">
    <location>
        <position position="64"/>
    </location>
    <ligand>
        <name>L-threonine</name>
        <dbReference type="ChEBI" id="CHEBI:57926"/>
    </ligand>
</feature>
<dbReference type="EC" id="2.7.7.87" evidence="3 13"/>
<evidence type="ECO:0000256" key="10">
    <source>
        <dbReference type="ARBA" id="ARBA00022840"/>
    </source>
</evidence>
<dbReference type="GO" id="GO:0008033">
    <property type="term" value="P:tRNA processing"/>
    <property type="evidence" value="ECO:0007669"/>
    <property type="project" value="UniProtKB-KW"/>
</dbReference>
<evidence type="ECO:0000256" key="14">
    <source>
        <dbReference type="PIRSR" id="PIRSR004930-1"/>
    </source>
</evidence>
<feature type="binding site" evidence="14">
    <location>
        <position position="118"/>
    </location>
    <ligand>
        <name>ATP</name>
        <dbReference type="ChEBI" id="CHEBI:30616"/>
    </ligand>
</feature>
<comment type="subcellular location">
    <subcellularLocation>
        <location evidence="1 13">Cytoplasm</location>
    </subcellularLocation>
</comment>
<comment type="catalytic activity">
    <reaction evidence="12 13">
        <text>L-threonine + hydrogencarbonate + ATP = L-threonylcarbamoyladenylate + diphosphate + H2O</text>
        <dbReference type="Rhea" id="RHEA:36407"/>
        <dbReference type="ChEBI" id="CHEBI:15377"/>
        <dbReference type="ChEBI" id="CHEBI:17544"/>
        <dbReference type="ChEBI" id="CHEBI:30616"/>
        <dbReference type="ChEBI" id="CHEBI:33019"/>
        <dbReference type="ChEBI" id="CHEBI:57926"/>
        <dbReference type="ChEBI" id="CHEBI:73682"/>
        <dbReference type="EC" id="2.7.7.87"/>
    </reaction>
</comment>
<dbReference type="Gene3D" id="3.40.50.11030">
    <property type="entry name" value="Threonylcarbamoyl-AMP synthase, C-terminal domain"/>
    <property type="match status" value="1"/>
</dbReference>
<evidence type="ECO:0000256" key="13">
    <source>
        <dbReference type="PIRNR" id="PIRNR004930"/>
    </source>
</evidence>
<dbReference type="PROSITE" id="PS51163">
    <property type="entry name" value="YRDC"/>
    <property type="match status" value="1"/>
</dbReference>
<dbReference type="InterPro" id="IPR005145">
    <property type="entry name" value="Sua5_C"/>
</dbReference>